<feature type="region of interest" description="Disordered" evidence="1">
    <location>
        <begin position="321"/>
        <end position="412"/>
    </location>
</feature>
<comment type="caution">
    <text evidence="4">The sequence shown here is derived from an EMBL/GenBank/DDBJ whole genome shotgun (WGS) entry which is preliminary data.</text>
</comment>
<feature type="non-terminal residue" evidence="4">
    <location>
        <position position="1"/>
    </location>
</feature>
<gene>
    <name evidence="4" type="ORF">EJB05_41311</name>
</gene>
<feature type="compositionally biased region" description="Pro residues" evidence="1">
    <location>
        <begin position="282"/>
        <end position="295"/>
    </location>
</feature>
<dbReference type="PANTHER" id="PTHR46665:SF16">
    <property type="entry name" value="OS06G0570900 PROTEIN"/>
    <property type="match status" value="1"/>
</dbReference>
<sequence>LPPYRIPPYIRPRGHGTAASYHERNGHAARLMDAIFSLAPQPRARVLERAAARIPGCLYICLWAPVIPGPLIRSGHLFCLDAWIGGGGRALAAFEAYRGAFCAVVSGCVPGWAYKDGRAYMELPEPDLTASASLQTQQQFYHVSKRHEAGTKMAVFMGCDNGEMEIGFSSDTSPAAVADHVQQSLLEELMQMTPTHPPSSSSSSLPSLSIGSPEYSSLIRSMTTTAAAAEPSSHERPLQPAVQLPGLLPPLYSDAPFPSSDAEDAAMAEAMLAVIASAAPPAPAATVPAPPPPRQLAPTVAGTPPRAALVAAARRDGGVQGVQRGALAEGTAAARRAAAEDGQDGHRAHGERAHGGNARPGARRGAAAGGRLRRRASASAAAAAAHQQPAPPHDLRAAPARAAQRELRDSQSAAPSRIKVFTIILQKDKATVLAHTTEYMNKLIAEVAGLEEKNRQLEAQLIGVPGRTRQAGSDDDSSETTVQVDVTTGASTSTSTSGQPQEVGIKVTVRAECDLSELVMALLARIKEMGRFAVVTVDAEQRDAAHAHVSITLRVVASDEELDEMSLKEAVAKVVEDAVTRRPSPPLL</sequence>
<feature type="compositionally biased region" description="Low complexity" evidence="1">
    <location>
        <begin position="355"/>
        <end position="370"/>
    </location>
</feature>
<evidence type="ECO:0000313" key="4">
    <source>
        <dbReference type="EMBL" id="TVU07933.1"/>
    </source>
</evidence>
<dbReference type="Proteomes" id="UP000324897">
    <property type="component" value="Chromosome 3"/>
</dbReference>
<keyword evidence="5" id="KW-1185">Reference proteome</keyword>
<dbReference type="InterPro" id="IPR044658">
    <property type="entry name" value="bHLH92/bHLH041-like"/>
</dbReference>
<dbReference type="OrthoDB" id="5778525at2759"/>
<accession>A0A5J9T9B8</accession>
<dbReference type="PANTHER" id="PTHR46665">
    <property type="entry name" value="TRANSCRIPTION FACTOR BHLH041-RELATED-RELATED"/>
    <property type="match status" value="1"/>
</dbReference>
<evidence type="ECO:0000259" key="2">
    <source>
        <dbReference type="Pfam" id="PF23132"/>
    </source>
</evidence>
<dbReference type="Pfam" id="PF23132">
    <property type="entry name" value="DUF7049"/>
    <property type="match status" value="1"/>
</dbReference>
<organism evidence="4 5">
    <name type="scientific">Eragrostis curvula</name>
    <name type="common">weeping love grass</name>
    <dbReference type="NCBI Taxonomy" id="38414"/>
    <lineage>
        <taxon>Eukaryota</taxon>
        <taxon>Viridiplantae</taxon>
        <taxon>Streptophyta</taxon>
        <taxon>Embryophyta</taxon>
        <taxon>Tracheophyta</taxon>
        <taxon>Spermatophyta</taxon>
        <taxon>Magnoliopsida</taxon>
        <taxon>Liliopsida</taxon>
        <taxon>Poales</taxon>
        <taxon>Poaceae</taxon>
        <taxon>PACMAD clade</taxon>
        <taxon>Chloridoideae</taxon>
        <taxon>Eragrostideae</taxon>
        <taxon>Eragrostidinae</taxon>
        <taxon>Eragrostis</taxon>
    </lineage>
</organism>
<evidence type="ECO:0008006" key="6">
    <source>
        <dbReference type="Google" id="ProtNLM"/>
    </source>
</evidence>
<dbReference type="EMBL" id="RWGY01000039">
    <property type="protein sequence ID" value="TVU07933.1"/>
    <property type="molecule type" value="Genomic_DNA"/>
</dbReference>
<evidence type="ECO:0000313" key="5">
    <source>
        <dbReference type="Proteomes" id="UP000324897"/>
    </source>
</evidence>
<feature type="domain" description="DUF7050" evidence="3">
    <location>
        <begin position="32"/>
        <end position="190"/>
    </location>
</feature>
<dbReference type="AlphaFoldDB" id="A0A5J9T9B8"/>
<dbReference type="InterPro" id="IPR055478">
    <property type="entry name" value="DUF7050"/>
</dbReference>
<feature type="domain" description="DUF7049" evidence="2">
    <location>
        <begin position="480"/>
        <end position="578"/>
    </location>
</feature>
<feature type="compositionally biased region" description="Low complexity" evidence="1">
    <location>
        <begin position="321"/>
        <end position="336"/>
    </location>
</feature>
<proteinExistence type="predicted"/>
<feature type="compositionally biased region" description="Basic and acidic residues" evidence="1">
    <location>
        <begin position="337"/>
        <end position="354"/>
    </location>
</feature>
<dbReference type="Pfam" id="PF23133">
    <property type="entry name" value="DUF7050"/>
    <property type="match status" value="1"/>
</dbReference>
<dbReference type="InterPro" id="IPR055477">
    <property type="entry name" value="DUF7049"/>
</dbReference>
<reference evidence="4 5" key="1">
    <citation type="journal article" date="2019" name="Sci. Rep.">
        <title>A high-quality genome of Eragrostis curvula grass provides insights into Poaceae evolution and supports new strategies to enhance forage quality.</title>
        <authorList>
            <person name="Carballo J."/>
            <person name="Santos B.A.C.M."/>
            <person name="Zappacosta D."/>
            <person name="Garbus I."/>
            <person name="Selva J.P."/>
            <person name="Gallo C.A."/>
            <person name="Diaz A."/>
            <person name="Albertini E."/>
            <person name="Caccamo M."/>
            <person name="Echenique V."/>
        </authorList>
    </citation>
    <scope>NUCLEOTIDE SEQUENCE [LARGE SCALE GENOMIC DNA]</scope>
    <source>
        <strain evidence="5">cv. Victoria</strain>
        <tissue evidence="4">Leaf</tissue>
    </source>
</reference>
<evidence type="ECO:0000259" key="3">
    <source>
        <dbReference type="Pfam" id="PF23133"/>
    </source>
</evidence>
<evidence type="ECO:0000256" key="1">
    <source>
        <dbReference type="SAM" id="MobiDB-lite"/>
    </source>
</evidence>
<feature type="region of interest" description="Disordered" evidence="1">
    <location>
        <begin position="282"/>
        <end position="301"/>
    </location>
</feature>
<name>A0A5J9T9B8_9POAL</name>
<protein>
    <recommendedName>
        <fullName evidence="6">BHLH domain-containing protein</fullName>
    </recommendedName>
</protein>